<dbReference type="EMBL" id="KZ825838">
    <property type="protein sequence ID" value="PYH96345.1"/>
    <property type="molecule type" value="Genomic_DNA"/>
</dbReference>
<sequence length="99" mass="10224">MAMAMAMALVMRKGTDGQVLTAYGVADSQYDRQQASKTKNRSAVDGTPVSGPGGPLEGDSTILRAPDWPGQNAPAASRPLSIAGFVTFSAPPLPWSGAF</sequence>
<protein>
    <submittedName>
        <fullName evidence="2">Uncharacterized protein</fullName>
    </submittedName>
</protein>
<organism evidence="2 3">
    <name type="scientific">Aspergillus ellipticus CBS 707.79</name>
    <dbReference type="NCBI Taxonomy" id="1448320"/>
    <lineage>
        <taxon>Eukaryota</taxon>
        <taxon>Fungi</taxon>
        <taxon>Dikarya</taxon>
        <taxon>Ascomycota</taxon>
        <taxon>Pezizomycotina</taxon>
        <taxon>Eurotiomycetes</taxon>
        <taxon>Eurotiomycetidae</taxon>
        <taxon>Eurotiales</taxon>
        <taxon>Aspergillaceae</taxon>
        <taxon>Aspergillus</taxon>
        <taxon>Aspergillus subgen. Circumdati</taxon>
    </lineage>
</organism>
<evidence type="ECO:0000313" key="2">
    <source>
        <dbReference type="EMBL" id="PYH96345.1"/>
    </source>
</evidence>
<proteinExistence type="predicted"/>
<feature type="region of interest" description="Disordered" evidence="1">
    <location>
        <begin position="30"/>
        <end position="75"/>
    </location>
</feature>
<dbReference type="Proteomes" id="UP000247810">
    <property type="component" value="Unassembled WGS sequence"/>
</dbReference>
<accession>A0A319DFV7</accession>
<gene>
    <name evidence="2" type="ORF">BO71DRAFT_428085</name>
</gene>
<evidence type="ECO:0000256" key="1">
    <source>
        <dbReference type="SAM" id="MobiDB-lite"/>
    </source>
</evidence>
<dbReference type="VEuPathDB" id="FungiDB:BO71DRAFT_428085"/>
<evidence type="ECO:0000313" key="3">
    <source>
        <dbReference type="Proteomes" id="UP000247810"/>
    </source>
</evidence>
<name>A0A319DFV7_9EURO</name>
<dbReference type="AlphaFoldDB" id="A0A319DFV7"/>
<keyword evidence="3" id="KW-1185">Reference proteome</keyword>
<dbReference type="OrthoDB" id="10616670at2759"/>
<reference evidence="2 3" key="1">
    <citation type="submission" date="2018-02" db="EMBL/GenBank/DDBJ databases">
        <title>The genomes of Aspergillus section Nigri reveals drivers in fungal speciation.</title>
        <authorList>
            <consortium name="DOE Joint Genome Institute"/>
            <person name="Vesth T.C."/>
            <person name="Nybo J."/>
            <person name="Theobald S."/>
            <person name="Brandl J."/>
            <person name="Frisvad J.C."/>
            <person name="Nielsen K.F."/>
            <person name="Lyhne E.K."/>
            <person name="Kogle M.E."/>
            <person name="Kuo A."/>
            <person name="Riley R."/>
            <person name="Clum A."/>
            <person name="Nolan M."/>
            <person name="Lipzen A."/>
            <person name="Salamov A."/>
            <person name="Henrissat B."/>
            <person name="Wiebenga A."/>
            <person name="De vries R.P."/>
            <person name="Grigoriev I.V."/>
            <person name="Mortensen U.H."/>
            <person name="Andersen M.R."/>
            <person name="Baker S.E."/>
        </authorList>
    </citation>
    <scope>NUCLEOTIDE SEQUENCE [LARGE SCALE GENOMIC DNA]</scope>
    <source>
        <strain evidence="2 3">CBS 707.79</strain>
    </source>
</reference>